<dbReference type="SUPFAM" id="SSF52151">
    <property type="entry name" value="FabD/lysophospholipase-like"/>
    <property type="match status" value="1"/>
</dbReference>
<keyword evidence="3 4" id="KW-0443">Lipid metabolism</keyword>
<proteinExistence type="predicted"/>
<keyword evidence="1 4" id="KW-0378">Hydrolase</keyword>
<feature type="active site" description="Nucleophile" evidence="4">
    <location>
        <position position="40"/>
    </location>
</feature>
<dbReference type="Proteomes" id="UP000324738">
    <property type="component" value="Unassembled WGS sequence"/>
</dbReference>
<keyword evidence="2 4" id="KW-0442">Lipid degradation</keyword>
<keyword evidence="7" id="KW-1185">Reference proteome</keyword>
<evidence type="ECO:0000259" key="5">
    <source>
        <dbReference type="PROSITE" id="PS51635"/>
    </source>
</evidence>
<organism evidence="6 7">
    <name type="scientific">Aureimonas fodinaquatilis</name>
    <dbReference type="NCBI Taxonomy" id="2565783"/>
    <lineage>
        <taxon>Bacteria</taxon>
        <taxon>Pseudomonadati</taxon>
        <taxon>Pseudomonadota</taxon>
        <taxon>Alphaproteobacteria</taxon>
        <taxon>Hyphomicrobiales</taxon>
        <taxon>Aurantimonadaceae</taxon>
        <taxon>Aureimonas</taxon>
    </lineage>
</organism>
<reference evidence="6 7" key="1">
    <citation type="submission" date="2019-08" db="EMBL/GenBank/DDBJ databases">
        <title>Aureimonas fodiniaquatilis sp. nov., isolated from a coal mine wastewater.</title>
        <authorList>
            <person name="Kim W."/>
        </authorList>
    </citation>
    <scope>NUCLEOTIDE SEQUENCE [LARGE SCALE GENOMIC DNA]</scope>
    <source>
        <strain evidence="6 7">CAU 1482</strain>
    </source>
</reference>
<dbReference type="PROSITE" id="PS51635">
    <property type="entry name" value="PNPLA"/>
    <property type="match status" value="1"/>
</dbReference>
<dbReference type="EMBL" id="VTWH01000001">
    <property type="protein sequence ID" value="KAA0972044.1"/>
    <property type="molecule type" value="Genomic_DNA"/>
</dbReference>
<evidence type="ECO:0000256" key="4">
    <source>
        <dbReference type="PROSITE-ProRule" id="PRU01161"/>
    </source>
</evidence>
<feature type="short sequence motif" description="GXSXG" evidence="4">
    <location>
        <begin position="38"/>
        <end position="42"/>
    </location>
</feature>
<feature type="short sequence motif" description="GXGXXG" evidence="4">
    <location>
        <begin position="10"/>
        <end position="15"/>
    </location>
</feature>
<feature type="domain" description="PNPLA" evidence="5">
    <location>
        <begin position="6"/>
        <end position="203"/>
    </location>
</feature>
<dbReference type="InterPro" id="IPR002641">
    <property type="entry name" value="PNPLA_dom"/>
</dbReference>
<dbReference type="Gene3D" id="3.40.1090.10">
    <property type="entry name" value="Cytosolic phospholipase A2 catalytic domain"/>
    <property type="match status" value="2"/>
</dbReference>
<name>A0A5B0DZ07_9HYPH</name>
<protein>
    <submittedName>
        <fullName evidence="6">Patatin-like phospholipase family protein</fullName>
    </submittedName>
</protein>
<dbReference type="OrthoDB" id="9807112at2"/>
<dbReference type="RefSeq" id="WP_149297386.1">
    <property type="nucleotide sequence ID" value="NZ_VTWH01000001.1"/>
</dbReference>
<dbReference type="GO" id="GO:0016042">
    <property type="term" value="P:lipid catabolic process"/>
    <property type="evidence" value="ECO:0007669"/>
    <property type="project" value="UniProtKB-UniRule"/>
</dbReference>
<dbReference type="InterPro" id="IPR050301">
    <property type="entry name" value="NTE"/>
</dbReference>
<comment type="caution">
    <text evidence="6">The sequence shown here is derived from an EMBL/GenBank/DDBJ whole genome shotgun (WGS) entry which is preliminary data.</text>
</comment>
<evidence type="ECO:0000256" key="2">
    <source>
        <dbReference type="ARBA" id="ARBA00022963"/>
    </source>
</evidence>
<accession>A0A5B0DZ07</accession>
<gene>
    <name evidence="6" type="ORF">FPY71_02710</name>
</gene>
<dbReference type="PANTHER" id="PTHR14226:SF78">
    <property type="entry name" value="SLR0060 PROTEIN"/>
    <property type="match status" value="1"/>
</dbReference>
<evidence type="ECO:0000256" key="1">
    <source>
        <dbReference type="ARBA" id="ARBA00022801"/>
    </source>
</evidence>
<dbReference type="AlphaFoldDB" id="A0A5B0DZ07"/>
<feature type="active site" description="Proton acceptor" evidence="4">
    <location>
        <position position="190"/>
    </location>
</feature>
<dbReference type="GO" id="GO:0016787">
    <property type="term" value="F:hydrolase activity"/>
    <property type="evidence" value="ECO:0007669"/>
    <property type="project" value="UniProtKB-UniRule"/>
</dbReference>
<evidence type="ECO:0000313" key="7">
    <source>
        <dbReference type="Proteomes" id="UP000324738"/>
    </source>
</evidence>
<dbReference type="InterPro" id="IPR016035">
    <property type="entry name" value="Acyl_Trfase/lysoPLipase"/>
</dbReference>
<feature type="short sequence motif" description="DGA/G" evidence="4">
    <location>
        <begin position="190"/>
        <end position="192"/>
    </location>
</feature>
<evidence type="ECO:0000256" key="3">
    <source>
        <dbReference type="ARBA" id="ARBA00023098"/>
    </source>
</evidence>
<evidence type="ECO:0000313" key="6">
    <source>
        <dbReference type="EMBL" id="KAA0972044.1"/>
    </source>
</evidence>
<dbReference type="Pfam" id="PF01734">
    <property type="entry name" value="Patatin"/>
    <property type="match status" value="1"/>
</dbReference>
<sequence>MVEISLALQGGGAHGAFTWGVLDRLLESGRFDMTAVSGTSAGALNAASLVTGLAAGGADAARANLENLWRLVSEGSPLGAAEQNMPFFPLPRPVVHSMLERMKILGQLVSPYDPAMPKSNSLRPVVERAIDFALLQSAATIPTFVSATRVDTGAARIFTGAELTVDALLASACLPDLFRAVEIDGVSYWDGGYMGNPVLKPLLAEGRASDLLIIQVTPFQRAEVPQTVGDILSRITEITFNSSLMRDLRTLTSIQKLLDGQAHLNPALQHLAGLRLHMISAGPEIGARSSAAKLDTRWSELTGLANAGRKAAELWLETHGSDIGQRSTVDSMLEPFV</sequence>
<dbReference type="PANTHER" id="PTHR14226">
    <property type="entry name" value="NEUROPATHY TARGET ESTERASE/SWISS CHEESE D.MELANOGASTER"/>
    <property type="match status" value="1"/>
</dbReference>